<proteinExistence type="inferred from homology"/>
<comment type="subcellular location">
    <subcellularLocation>
        <location evidence="1 8">Cell membrane</location>
        <topology evidence="1 8">Multi-pass membrane protein</topology>
    </subcellularLocation>
</comment>
<feature type="transmembrane region" description="Helical" evidence="8">
    <location>
        <begin position="70"/>
        <end position="93"/>
    </location>
</feature>
<evidence type="ECO:0000256" key="6">
    <source>
        <dbReference type="ARBA" id="ARBA00023136"/>
    </source>
</evidence>
<dbReference type="Pfam" id="PF00528">
    <property type="entry name" value="BPD_transp_1"/>
    <property type="match status" value="1"/>
</dbReference>
<dbReference type="GO" id="GO:0005886">
    <property type="term" value="C:plasma membrane"/>
    <property type="evidence" value="ECO:0007669"/>
    <property type="project" value="UniProtKB-SubCell"/>
</dbReference>
<reference evidence="9" key="3">
    <citation type="submission" date="2022-06" db="EMBL/GenBank/DDBJ databases">
        <title>Resources to Facilitate Use of the Altered Schaedler Flora (ASF) Mouse Model to Study Microbiome Function.</title>
        <authorList>
            <person name="Proctor A."/>
            <person name="Parvinroo S."/>
            <person name="Richie T."/>
            <person name="Jia X."/>
            <person name="Lee S.T.M."/>
            <person name="Karp P.D."/>
            <person name="Paley S."/>
            <person name="Kostic A.D."/>
            <person name="Pierre J.F."/>
            <person name="Wannemuehler M.J."/>
            <person name="Phillips G.J."/>
        </authorList>
    </citation>
    <scope>NUCLEOTIDE SEQUENCE</scope>
    <source>
        <strain evidence="9">ASF457</strain>
    </source>
</reference>
<reference evidence="9" key="2">
    <citation type="submission" date="2022-05" db="EMBL/GenBank/DDBJ databases">
        <authorList>
            <person name="Proctor A.L."/>
            <person name="Phillips G.J."/>
            <person name="Wannemuehler M.J."/>
        </authorList>
    </citation>
    <scope>NUCLEOTIDE SEQUENCE</scope>
    <source>
        <strain evidence="9">ASF457</strain>
    </source>
</reference>
<dbReference type="InterPro" id="IPR053385">
    <property type="entry name" value="ABC_transport_permease"/>
</dbReference>
<evidence type="ECO:0000313" key="10">
    <source>
        <dbReference type="Proteomes" id="UP000017429"/>
    </source>
</evidence>
<reference evidence="9" key="1">
    <citation type="journal article" date="2014" name="Genome Announc.">
        <title>Draft genome sequences of the altered schaedler flora, a defined bacterial community from gnotobiotic mice.</title>
        <authorList>
            <person name="Wannemuehler M.J."/>
            <person name="Overstreet A.M."/>
            <person name="Ward D.V."/>
            <person name="Phillips G.J."/>
        </authorList>
    </citation>
    <scope>NUCLEOTIDE SEQUENCE</scope>
    <source>
        <strain evidence="9">ASF457</strain>
    </source>
</reference>
<evidence type="ECO:0000313" key="9">
    <source>
        <dbReference type="EMBL" id="USF25094.1"/>
    </source>
</evidence>
<protein>
    <submittedName>
        <fullName evidence="9">Nickel transport system permease protein NikC</fullName>
    </submittedName>
</protein>
<keyword evidence="10" id="KW-1185">Reference proteome</keyword>
<dbReference type="NCBIfam" id="NF007738">
    <property type="entry name" value="PRK10417.1"/>
    <property type="match status" value="1"/>
</dbReference>
<dbReference type="EMBL" id="CP097562">
    <property type="protein sequence ID" value="USF25094.1"/>
    <property type="molecule type" value="Genomic_DNA"/>
</dbReference>
<dbReference type="GO" id="GO:0055085">
    <property type="term" value="P:transmembrane transport"/>
    <property type="evidence" value="ECO:0007669"/>
    <property type="project" value="InterPro"/>
</dbReference>
<dbReference type="OrthoDB" id="9797472at2"/>
<comment type="similarity">
    <text evidence="7">Belongs to the binding-protein-dependent transport system permease family. OppBC subfamily.</text>
</comment>
<gene>
    <name evidence="9" type="primary">nikC</name>
    <name evidence="9" type="ORF">N508_002189</name>
</gene>
<feature type="transmembrane region" description="Helical" evidence="8">
    <location>
        <begin position="236"/>
        <end position="255"/>
    </location>
</feature>
<dbReference type="eggNOG" id="COG1173">
    <property type="taxonomic scope" value="Bacteria"/>
</dbReference>
<feature type="transmembrane region" description="Helical" evidence="8">
    <location>
        <begin position="105"/>
        <end position="123"/>
    </location>
</feature>
<keyword evidence="5 8" id="KW-1133">Transmembrane helix</keyword>
<feature type="transmembrane region" description="Helical" evidence="8">
    <location>
        <begin position="187"/>
        <end position="212"/>
    </location>
</feature>
<evidence type="ECO:0000256" key="7">
    <source>
        <dbReference type="ARBA" id="ARBA00024202"/>
    </source>
</evidence>
<keyword evidence="2 8" id="KW-0813">Transport</keyword>
<dbReference type="PANTHER" id="PTHR43386">
    <property type="entry name" value="OLIGOPEPTIDE TRANSPORT SYSTEM PERMEASE PROTEIN APPC"/>
    <property type="match status" value="1"/>
</dbReference>
<evidence type="ECO:0000256" key="8">
    <source>
        <dbReference type="RuleBase" id="RU363032"/>
    </source>
</evidence>
<dbReference type="Pfam" id="PF12911">
    <property type="entry name" value="OppC_N"/>
    <property type="match status" value="1"/>
</dbReference>
<evidence type="ECO:0000256" key="5">
    <source>
        <dbReference type="ARBA" id="ARBA00022989"/>
    </source>
</evidence>
<dbReference type="InterPro" id="IPR050366">
    <property type="entry name" value="BP-dependent_transpt_permease"/>
</dbReference>
<dbReference type="InterPro" id="IPR000515">
    <property type="entry name" value="MetI-like"/>
</dbReference>
<dbReference type="PROSITE" id="PS50928">
    <property type="entry name" value="ABC_TM1"/>
    <property type="match status" value="1"/>
</dbReference>
<dbReference type="SUPFAM" id="SSF161098">
    <property type="entry name" value="MetI-like"/>
    <property type="match status" value="1"/>
</dbReference>
<dbReference type="InterPro" id="IPR025966">
    <property type="entry name" value="OppC_N"/>
</dbReference>
<dbReference type="NCBIfam" id="NF045474">
    <property type="entry name" value="Opp2C"/>
    <property type="match status" value="1"/>
</dbReference>
<dbReference type="AlphaFoldDB" id="V2QCI2"/>
<dbReference type="Proteomes" id="UP000017429">
    <property type="component" value="Chromosome"/>
</dbReference>
<evidence type="ECO:0000256" key="1">
    <source>
        <dbReference type="ARBA" id="ARBA00004651"/>
    </source>
</evidence>
<evidence type="ECO:0000256" key="4">
    <source>
        <dbReference type="ARBA" id="ARBA00022692"/>
    </source>
</evidence>
<organism evidence="9 10">
    <name type="scientific">Mucispirillum schaedleri ASF457</name>
    <dbReference type="NCBI Taxonomy" id="1379858"/>
    <lineage>
        <taxon>Bacteria</taxon>
        <taxon>Pseudomonadati</taxon>
        <taxon>Deferribacterota</taxon>
        <taxon>Deferribacteres</taxon>
        <taxon>Deferribacterales</taxon>
        <taxon>Mucispirillaceae</taxon>
        <taxon>Mucispirillum</taxon>
    </lineage>
</organism>
<dbReference type="RefSeq" id="WP_023275672.1">
    <property type="nucleotide sequence ID" value="NZ_CP097562.1"/>
</dbReference>
<keyword evidence="4 8" id="KW-0812">Transmembrane</keyword>
<evidence type="ECO:0000256" key="2">
    <source>
        <dbReference type="ARBA" id="ARBA00022448"/>
    </source>
</evidence>
<dbReference type="CDD" id="cd06261">
    <property type="entry name" value="TM_PBP2"/>
    <property type="match status" value="1"/>
</dbReference>
<dbReference type="PANTHER" id="PTHR43386:SF1">
    <property type="entry name" value="D,D-DIPEPTIDE TRANSPORT SYSTEM PERMEASE PROTEIN DDPC-RELATED"/>
    <property type="match status" value="1"/>
</dbReference>
<evidence type="ECO:0000256" key="3">
    <source>
        <dbReference type="ARBA" id="ARBA00022475"/>
    </source>
</evidence>
<keyword evidence="6 8" id="KW-0472">Membrane</keyword>
<accession>V2QCI2</accession>
<name>V2QCI2_9BACT</name>
<dbReference type="Gene3D" id="1.10.3720.10">
    <property type="entry name" value="MetI-like"/>
    <property type="match status" value="1"/>
</dbReference>
<dbReference type="KEGG" id="msch:N508_002189"/>
<keyword evidence="3" id="KW-1003">Cell membrane</keyword>
<dbReference type="InterPro" id="IPR035906">
    <property type="entry name" value="MetI-like_sf"/>
</dbReference>
<sequence>MKDKGLIILFSLLALIILSALFASFIAPYSPYDTDLTNKFAPVSLEHILGTDHLGRDVFSRIIYGSRMSLISVLTTILIVLILSLIVGSIAGFRGGLFDSILMRICDVFLTFPTFILALFFIGVLGAGLINVITAIALTHWAWYARIVRSIVLETKQKNYVLAAKCLGSSRFKIVLKHIMPKVLSQVIILAALDLGHMMLHVAGLSFLGLGVQAPTAEWGVMINDAAPYIREHPELMLYPGICIFITVAVFNSIGEKLRDKYETKEYSSESELCVKS</sequence>